<organism evidence="8 9">
    <name type="scientific">Shewanella dokdonensis</name>
    <dbReference type="NCBI Taxonomy" id="712036"/>
    <lineage>
        <taxon>Bacteria</taxon>
        <taxon>Pseudomonadati</taxon>
        <taxon>Pseudomonadota</taxon>
        <taxon>Gammaproteobacteria</taxon>
        <taxon>Alteromonadales</taxon>
        <taxon>Shewanellaceae</taxon>
        <taxon>Shewanella</taxon>
    </lineage>
</organism>
<evidence type="ECO:0000256" key="4">
    <source>
        <dbReference type="ARBA" id="ARBA00022692"/>
    </source>
</evidence>
<evidence type="ECO:0000256" key="1">
    <source>
        <dbReference type="ARBA" id="ARBA00004651"/>
    </source>
</evidence>
<evidence type="ECO:0000313" key="9">
    <source>
        <dbReference type="Proteomes" id="UP000676428"/>
    </source>
</evidence>
<feature type="transmembrane region" description="Helical" evidence="7">
    <location>
        <begin position="68"/>
        <end position="88"/>
    </location>
</feature>
<keyword evidence="6 7" id="KW-0472">Membrane</keyword>
<dbReference type="Pfam" id="PF07681">
    <property type="entry name" value="DoxX"/>
    <property type="match status" value="1"/>
</dbReference>
<dbReference type="Proteomes" id="UP000676428">
    <property type="component" value="Chromosome"/>
</dbReference>
<evidence type="ECO:0000256" key="3">
    <source>
        <dbReference type="ARBA" id="ARBA00022475"/>
    </source>
</evidence>
<proteinExistence type="inferred from homology"/>
<keyword evidence="5 7" id="KW-1133">Transmembrane helix</keyword>
<comment type="subcellular location">
    <subcellularLocation>
        <location evidence="1">Cell membrane</location>
        <topology evidence="1">Multi-pass membrane protein</topology>
    </subcellularLocation>
</comment>
<evidence type="ECO:0000313" key="8">
    <source>
        <dbReference type="EMBL" id="QVK24569.1"/>
    </source>
</evidence>
<feature type="transmembrane region" description="Helical" evidence="7">
    <location>
        <begin position="94"/>
        <end position="118"/>
    </location>
</feature>
<accession>A0ABX8DIG3</accession>
<dbReference type="RefSeq" id="WP_213683154.1">
    <property type="nucleotide sequence ID" value="NZ_CP074572.1"/>
</dbReference>
<dbReference type="PANTHER" id="PTHR33452">
    <property type="entry name" value="OXIDOREDUCTASE CATD-RELATED"/>
    <property type="match status" value="1"/>
</dbReference>
<keyword evidence="3" id="KW-1003">Cell membrane</keyword>
<comment type="similarity">
    <text evidence="2">Belongs to the DoxX family.</text>
</comment>
<keyword evidence="9" id="KW-1185">Reference proteome</keyword>
<dbReference type="PANTHER" id="PTHR33452:SF1">
    <property type="entry name" value="INNER MEMBRANE PROTEIN YPHA-RELATED"/>
    <property type="match status" value="1"/>
</dbReference>
<protein>
    <submittedName>
        <fullName evidence="8">DoxX family protein</fullName>
    </submittedName>
</protein>
<feature type="transmembrane region" description="Helical" evidence="7">
    <location>
        <begin position="43"/>
        <end position="61"/>
    </location>
</feature>
<evidence type="ECO:0000256" key="6">
    <source>
        <dbReference type="ARBA" id="ARBA00023136"/>
    </source>
</evidence>
<dbReference type="EMBL" id="CP074572">
    <property type="protein sequence ID" value="QVK24569.1"/>
    <property type="molecule type" value="Genomic_DNA"/>
</dbReference>
<reference evidence="8 9" key="1">
    <citation type="journal article" date="2012" name="Int. J. Syst. Evol. Microbiol.">
        <title>Shewanella dokdonensis sp. nov., isolated from seawater.</title>
        <authorList>
            <person name="Sung H.R."/>
            <person name="Yoon J.H."/>
            <person name="Ghim S.Y."/>
        </authorList>
    </citation>
    <scope>NUCLEOTIDE SEQUENCE [LARGE SCALE GENOMIC DNA]</scope>
    <source>
        <strain evidence="8 9">DSM 23626</strain>
    </source>
</reference>
<evidence type="ECO:0000256" key="5">
    <source>
        <dbReference type="ARBA" id="ARBA00022989"/>
    </source>
</evidence>
<dbReference type="InterPro" id="IPR032808">
    <property type="entry name" value="DoxX"/>
</dbReference>
<feature type="transmembrane region" description="Helical" evidence="7">
    <location>
        <begin position="5"/>
        <end position="23"/>
    </location>
</feature>
<name>A0ABX8DIG3_9GAMM</name>
<gene>
    <name evidence="8" type="ORF">KHX94_09115</name>
</gene>
<sequence length="129" mass="13920">MNRDLTLFVSRIAMSAVFLFSGFDKLINWQAAVTEATSLGLPSSAVIFTIIVQLVGAIAVLSGIFFRWGILALLLFTLIATLIAHWPLGLPENAWRMALTISLEHLAIIGGFLLLLVIGPGKIAFGRPS</sequence>
<dbReference type="InterPro" id="IPR051907">
    <property type="entry name" value="DoxX-like_oxidoreductase"/>
</dbReference>
<evidence type="ECO:0000256" key="7">
    <source>
        <dbReference type="SAM" id="Phobius"/>
    </source>
</evidence>
<keyword evidence="4 7" id="KW-0812">Transmembrane</keyword>
<evidence type="ECO:0000256" key="2">
    <source>
        <dbReference type="ARBA" id="ARBA00006679"/>
    </source>
</evidence>